<evidence type="ECO:0000313" key="3">
    <source>
        <dbReference type="Proteomes" id="UP001168972"/>
    </source>
</evidence>
<feature type="region of interest" description="Disordered" evidence="1">
    <location>
        <begin position="164"/>
        <end position="199"/>
    </location>
</feature>
<protein>
    <submittedName>
        <fullName evidence="2">Uncharacterized protein</fullName>
    </submittedName>
</protein>
<proteinExistence type="predicted"/>
<evidence type="ECO:0000313" key="2">
    <source>
        <dbReference type="EMBL" id="KAK0180540.1"/>
    </source>
</evidence>
<evidence type="ECO:0000256" key="1">
    <source>
        <dbReference type="SAM" id="MobiDB-lite"/>
    </source>
</evidence>
<dbReference type="Proteomes" id="UP001168972">
    <property type="component" value="Unassembled WGS sequence"/>
</dbReference>
<dbReference type="AlphaFoldDB" id="A0AA39G2X0"/>
<organism evidence="2 3">
    <name type="scientific">Microctonus hyperodae</name>
    <name type="common">Parasitoid wasp</name>
    <dbReference type="NCBI Taxonomy" id="165561"/>
    <lineage>
        <taxon>Eukaryota</taxon>
        <taxon>Metazoa</taxon>
        <taxon>Ecdysozoa</taxon>
        <taxon>Arthropoda</taxon>
        <taxon>Hexapoda</taxon>
        <taxon>Insecta</taxon>
        <taxon>Pterygota</taxon>
        <taxon>Neoptera</taxon>
        <taxon>Endopterygota</taxon>
        <taxon>Hymenoptera</taxon>
        <taxon>Apocrita</taxon>
        <taxon>Ichneumonoidea</taxon>
        <taxon>Braconidae</taxon>
        <taxon>Euphorinae</taxon>
        <taxon>Microctonus</taxon>
    </lineage>
</organism>
<feature type="region of interest" description="Disordered" evidence="1">
    <location>
        <begin position="74"/>
        <end position="93"/>
    </location>
</feature>
<feature type="compositionally biased region" description="Basic and acidic residues" evidence="1">
    <location>
        <begin position="134"/>
        <end position="146"/>
    </location>
</feature>
<comment type="caution">
    <text evidence="2">The sequence shown here is derived from an EMBL/GenBank/DDBJ whole genome shotgun (WGS) entry which is preliminary data.</text>
</comment>
<feature type="compositionally biased region" description="Basic residues" evidence="1">
    <location>
        <begin position="174"/>
        <end position="184"/>
    </location>
</feature>
<reference evidence="2" key="1">
    <citation type="journal article" date="2023" name="bioRxiv">
        <title>Scaffold-level genome assemblies of two parasitoid biocontrol wasps reveal the parthenogenesis mechanism and an associated novel virus.</title>
        <authorList>
            <person name="Inwood S."/>
            <person name="Skelly J."/>
            <person name="Guhlin J."/>
            <person name="Harrop T."/>
            <person name="Goldson S."/>
            <person name="Dearden P."/>
        </authorList>
    </citation>
    <scope>NUCLEOTIDE SEQUENCE</scope>
    <source>
        <strain evidence="2">Lincoln</strain>
        <tissue evidence="2">Whole body</tissue>
    </source>
</reference>
<feature type="region of interest" description="Disordered" evidence="1">
    <location>
        <begin position="117"/>
        <end position="146"/>
    </location>
</feature>
<gene>
    <name evidence="2" type="ORF">PV327_002908</name>
</gene>
<reference evidence="2" key="2">
    <citation type="submission" date="2023-03" db="EMBL/GenBank/DDBJ databases">
        <authorList>
            <person name="Inwood S.N."/>
            <person name="Skelly J.G."/>
            <person name="Guhlin J."/>
            <person name="Harrop T.W.R."/>
            <person name="Goldson S.G."/>
            <person name="Dearden P.K."/>
        </authorList>
    </citation>
    <scope>NUCLEOTIDE SEQUENCE</scope>
    <source>
        <strain evidence="2">Lincoln</strain>
        <tissue evidence="2">Whole body</tissue>
    </source>
</reference>
<dbReference type="EMBL" id="JAQQBR010000002">
    <property type="protein sequence ID" value="KAK0180540.1"/>
    <property type="molecule type" value="Genomic_DNA"/>
</dbReference>
<accession>A0AA39G2X0</accession>
<keyword evidence="3" id="KW-1185">Reference proteome</keyword>
<sequence length="199" mass="22656">MQMEIAVVSFKSVTSELERPKRGPGENYFYLFCFSSKITEDHHNQSTSAVDSGGGVGGFGKWLREHLKVSKSNNEIDNSSTSMKTTRGLDSSYNSTLAGSEKVLSRTTYTPQNVYCSLPREQKRHFHNSGKSNEGSRERPRSGSCHVRERNTFLSESIDIMRGSSIYGSEGKSSRRRNRDKRRHSMNDVKEHRVARRKR</sequence>
<name>A0AA39G2X0_MICHY</name>